<evidence type="ECO:0000256" key="5">
    <source>
        <dbReference type="ARBA" id="ARBA00023242"/>
    </source>
</evidence>
<feature type="chain" id="PRO_5002065284" description="OVATE domain-containing protein" evidence="7">
    <location>
        <begin position="32"/>
        <end position="53"/>
    </location>
</feature>
<keyword evidence="5" id="KW-0539">Nucleus</keyword>
<evidence type="ECO:0000256" key="2">
    <source>
        <dbReference type="ARBA" id="ARBA00022491"/>
    </source>
</evidence>
<dbReference type="Pfam" id="PF04844">
    <property type="entry name" value="Ovate"/>
    <property type="match status" value="1"/>
</dbReference>
<dbReference type="EMBL" id="GBRH01172413">
    <property type="protein sequence ID" value="JAE25483.1"/>
    <property type="molecule type" value="Transcribed_RNA"/>
</dbReference>
<reference evidence="9" key="2">
    <citation type="journal article" date="2015" name="Data Brief">
        <title>Shoot transcriptome of the giant reed, Arundo donax.</title>
        <authorList>
            <person name="Barrero R.A."/>
            <person name="Guerrero F.D."/>
            <person name="Moolhuijzen P."/>
            <person name="Goolsby J.A."/>
            <person name="Tidwell J."/>
            <person name="Bellgard S.E."/>
            <person name="Bellgard M.I."/>
        </authorList>
    </citation>
    <scope>NUCLEOTIDE SEQUENCE</scope>
    <source>
        <tissue evidence="9">Shoot tissue taken approximately 20 cm above the soil surface</tissue>
    </source>
</reference>
<dbReference type="GO" id="GO:0005634">
    <property type="term" value="C:nucleus"/>
    <property type="evidence" value="ECO:0007669"/>
    <property type="project" value="UniProtKB-SubCell"/>
</dbReference>
<evidence type="ECO:0000259" key="8">
    <source>
        <dbReference type="Pfam" id="PF04844"/>
    </source>
</evidence>
<evidence type="ECO:0000256" key="4">
    <source>
        <dbReference type="ARBA" id="ARBA00023163"/>
    </source>
</evidence>
<evidence type="ECO:0000256" key="1">
    <source>
        <dbReference type="ARBA" id="ARBA00004123"/>
    </source>
</evidence>
<feature type="signal peptide" evidence="7">
    <location>
        <begin position="1"/>
        <end position="31"/>
    </location>
</feature>
<sequence length="53" mass="5313">MLGWYLRANGKSTHGLIVGAFVDLLVALSTASPADSSPATPTICSSSSACSSL</sequence>
<feature type="region of interest" description="Disordered" evidence="6">
    <location>
        <begin position="32"/>
        <end position="53"/>
    </location>
</feature>
<keyword evidence="7" id="KW-0732">Signal</keyword>
<evidence type="ECO:0000313" key="9">
    <source>
        <dbReference type="EMBL" id="JAE25483.1"/>
    </source>
</evidence>
<accession>A0A0A9GY28</accession>
<comment type="subcellular location">
    <subcellularLocation>
        <location evidence="1">Nucleus</location>
    </subcellularLocation>
</comment>
<name>A0A0A9GY28_ARUDO</name>
<protein>
    <recommendedName>
        <fullName evidence="8">OVATE domain-containing protein</fullName>
    </recommendedName>
</protein>
<organism evidence="9">
    <name type="scientific">Arundo donax</name>
    <name type="common">Giant reed</name>
    <name type="synonym">Donax arundinaceus</name>
    <dbReference type="NCBI Taxonomy" id="35708"/>
    <lineage>
        <taxon>Eukaryota</taxon>
        <taxon>Viridiplantae</taxon>
        <taxon>Streptophyta</taxon>
        <taxon>Embryophyta</taxon>
        <taxon>Tracheophyta</taxon>
        <taxon>Spermatophyta</taxon>
        <taxon>Magnoliopsida</taxon>
        <taxon>Liliopsida</taxon>
        <taxon>Poales</taxon>
        <taxon>Poaceae</taxon>
        <taxon>PACMAD clade</taxon>
        <taxon>Arundinoideae</taxon>
        <taxon>Arundineae</taxon>
        <taxon>Arundo</taxon>
    </lineage>
</organism>
<keyword evidence="4" id="KW-0804">Transcription</keyword>
<proteinExistence type="predicted"/>
<keyword evidence="3" id="KW-0805">Transcription regulation</keyword>
<evidence type="ECO:0000256" key="3">
    <source>
        <dbReference type="ARBA" id="ARBA00023015"/>
    </source>
</evidence>
<dbReference type="AlphaFoldDB" id="A0A0A9GY28"/>
<dbReference type="InterPro" id="IPR006458">
    <property type="entry name" value="Ovate_C"/>
</dbReference>
<evidence type="ECO:0000256" key="6">
    <source>
        <dbReference type="SAM" id="MobiDB-lite"/>
    </source>
</evidence>
<evidence type="ECO:0000256" key="7">
    <source>
        <dbReference type="SAM" id="SignalP"/>
    </source>
</evidence>
<keyword evidence="2" id="KW-0678">Repressor</keyword>
<feature type="domain" description="OVATE" evidence="8">
    <location>
        <begin position="1"/>
        <end position="28"/>
    </location>
</feature>
<reference evidence="9" key="1">
    <citation type="submission" date="2014-09" db="EMBL/GenBank/DDBJ databases">
        <authorList>
            <person name="Magalhaes I.L.F."/>
            <person name="Oliveira U."/>
            <person name="Santos F.R."/>
            <person name="Vidigal T.H.D.A."/>
            <person name="Brescovit A.D."/>
            <person name="Santos A.J."/>
        </authorList>
    </citation>
    <scope>NUCLEOTIDE SEQUENCE</scope>
    <source>
        <tissue evidence="9">Shoot tissue taken approximately 20 cm above the soil surface</tissue>
    </source>
</reference>